<organism evidence="1 2">
    <name type="scientific">Coprococcus hominis</name>
    <name type="common">ex Arizal et al. 2022</name>
    <dbReference type="NCBI Taxonomy" id="2881262"/>
    <lineage>
        <taxon>Bacteria</taxon>
        <taxon>Bacillati</taxon>
        <taxon>Bacillota</taxon>
        <taxon>Clostridia</taxon>
        <taxon>Lachnospirales</taxon>
        <taxon>Lachnospiraceae</taxon>
        <taxon>Coprococcus</taxon>
    </lineage>
</organism>
<gene>
    <name evidence="1" type="ORF">LKD28_09565</name>
</gene>
<sequence length="98" mass="11438">MVNYPIDTPVSGGTVDSRPMLAWIFVDESYTELYHTYFDTFISEYFESGYFENLIASYVEQDPTKFCTYEEFETGVDTLKSFCLLRAESIRGQESIYK</sequence>
<dbReference type="EMBL" id="JAJEQT010000007">
    <property type="protein sequence ID" value="MCC2219282.1"/>
    <property type="molecule type" value="Genomic_DNA"/>
</dbReference>
<reference evidence="1 2" key="1">
    <citation type="submission" date="2021-10" db="EMBL/GenBank/DDBJ databases">
        <title>Anaerobic single-cell dispensing facilitates the cultivation of human gut bacteria.</title>
        <authorList>
            <person name="Afrizal A."/>
        </authorList>
    </citation>
    <scope>NUCLEOTIDE SEQUENCE [LARGE SCALE GENOMIC DNA]</scope>
    <source>
        <strain evidence="1 2">CLA-AA-H212</strain>
    </source>
</reference>
<name>A0ABS8FPZ1_9FIRM</name>
<proteinExistence type="predicted"/>
<comment type="caution">
    <text evidence="1">The sequence shown here is derived from an EMBL/GenBank/DDBJ whole genome shotgun (WGS) entry which is preliminary data.</text>
</comment>
<dbReference type="Proteomes" id="UP001198495">
    <property type="component" value="Unassembled WGS sequence"/>
</dbReference>
<dbReference type="RefSeq" id="WP_021984613.1">
    <property type="nucleotide sequence ID" value="NZ_JAJEQT010000007.1"/>
</dbReference>
<evidence type="ECO:0000313" key="2">
    <source>
        <dbReference type="Proteomes" id="UP001198495"/>
    </source>
</evidence>
<keyword evidence="2" id="KW-1185">Reference proteome</keyword>
<accession>A0ABS8FPZ1</accession>
<evidence type="ECO:0000313" key="1">
    <source>
        <dbReference type="EMBL" id="MCC2219282.1"/>
    </source>
</evidence>
<protein>
    <submittedName>
        <fullName evidence="1">Uncharacterized protein</fullName>
    </submittedName>
</protein>